<feature type="chain" id="PRO_5012580839" description="DUF4142 domain-containing protein" evidence="1">
    <location>
        <begin position="27"/>
        <end position="183"/>
    </location>
</feature>
<evidence type="ECO:0000313" key="4">
    <source>
        <dbReference type="Proteomes" id="UP000194931"/>
    </source>
</evidence>
<sequence length="183" mass="19626">MSFVFRHRVRVFSPLLLVLSGLGGCAYVTPEQPRAPALPVLAKPPPFTAADAEFVQTLNTMDLAQIALAKSATTQAGRSDIALLGATIAKDLGAVQARLAKVATAHTLSLTDKPAPAEQKRIAWVQSAHGAVFDRRYIRYFASAYARIKPALARQVATGTDPTVVAIARDVQTRLADYQAAMR</sequence>
<keyword evidence="1" id="KW-0732">Signal</keyword>
<accession>A0A252BTS7</accession>
<name>A0A252BTS7_9PROT</name>
<dbReference type="Pfam" id="PF13628">
    <property type="entry name" value="DUF4142"/>
    <property type="match status" value="1"/>
</dbReference>
<dbReference type="eggNOG" id="COG3652">
    <property type="taxonomic scope" value="Bacteria"/>
</dbReference>
<proteinExistence type="predicted"/>
<dbReference type="InterPro" id="IPR012347">
    <property type="entry name" value="Ferritin-like"/>
</dbReference>
<reference evidence="4" key="1">
    <citation type="submission" date="2014-06" db="EMBL/GenBank/DDBJ databases">
        <authorList>
            <person name="Winans N.J."/>
            <person name="Newell P.D."/>
            <person name="Douglas A.E."/>
        </authorList>
    </citation>
    <scope>NUCLEOTIDE SEQUENCE [LARGE SCALE GENOMIC DNA]</scope>
</reference>
<comment type="caution">
    <text evidence="3">The sequence shown here is derived from an EMBL/GenBank/DDBJ whole genome shotgun (WGS) entry which is preliminary data.</text>
</comment>
<dbReference type="EMBL" id="JOPJ01000016">
    <property type="protein sequence ID" value="OUJ12355.1"/>
    <property type="molecule type" value="Genomic_DNA"/>
</dbReference>
<dbReference type="PROSITE" id="PS51257">
    <property type="entry name" value="PROKAR_LIPOPROTEIN"/>
    <property type="match status" value="1"/>
</dbReference>
<organism evidence="3 4">
    <name type="scientific">Acetobacter okinawensis</name>
    <dbReference type="NCBI Taxonomy" id="1076594"/>
    <lineage>
        <taxon>Bacteria</taxon>
        <taxon>Pseudomonadati</taxon>
        <taxon>Pseudomonadota</taxon>
        <taxon>Alphaproteobacteria</taxon>
        <taxon>Acetobacterales</taxon>
        <taxon>Acetobacteraceae</taxon>
        <taxon>Acetobacter</taxon>
    </lineage>
</organism>
<evidence type="ECO:0000313" key="3">
    <source>
        <dbReference type="EMBL" id="OUJ12355.1"/>
    </source>
</evidence>
<gene>
    <name evidence="3" type="ORF">HK26_02845</name>
</gene>
<keyword evidence="4" id="KW-1185">Reference proteome</keyword>
<dbReference type="Gene3D" id="1.20.1260.10">
    <property type="match status" value="1"/>
</dbReference>
<dbReference type="RefSeq" id="WP_086639361.1">
    <property type="nucleotide sequence ID" value="NZ_JOPJ01000016.1"/>
</dbReference>
<evidence type="ECO:0000256" key="1">
    <source>
        <dbReference type="SAM" id="SignalP"/>
    </source>
</evidence>
<evidence type="ECO:0000259" key="2">
    <source>
        <dbReference type="Pfam" id="PF13628"/>
    </source>
</evidence>
<protein>
    <recommendedName>
        <fullName evidence="2">DUF4142 domain-containing protein</fullName>
    </recommendedName>
</protein>
<dbReference type="STRING" id="1236501.GCA_000613865_00702"/>
<dbReference type="Proteomes" id="UP000194931">
    <property type="component" value="Unassembled WGS sequence"/>
</dbReference>
<dbReference type="OrthoDB" id="7226122at2"/>
<feature type="domain" description="DUF4142" evidence="2">
    <location>
        <begin position="50"/>
        <end position="179"/>
    </location>
</feature>
<feature type="signal peptide" evidence="1">
    <location>
        <begin position="1"/>
        <end position="26"/>
    </location>
</feature>
<dbReference type="InterPro" id="IPR025419">
    <property type="entry name" value="DUF4142"/>
</dbReference>
<dbReference type="AlphaFoldDB" id="A0A252BTS7"/>